<dbReference type="AlphaFoldDB" id="A0A371D471"/>
<gene>
    <name evidence="3" type="ORF">OH76DRAFT_791774</name>
</gene>
<proteinExistence type="predicted"/>
<dbReference type="EMBL" id="KZ857420">
    <property type="protein sequence ID" value="RDX47311.1"/>
    <property type="molecule type" value="Genomic_DNA"/>
</dbReference>
<organism evidence="3 4">
    <name type="scientific">Lentinus brumalis</name>
    <dbReference type="NCBI Taxonomy" id="2498619"/>
    <lineage>
        <taxon>Eukaryota</taxon>
        <taxon>Fungi</taxon>
        <taxon>Dikarya</taxon>
        <taxon>Basidiomycota</taxon>
        <taxon>Agaricomycotina</taxon>
        <taxon>Agaricomycetes</taxon>
        <taxon>Polyporales</taxon>
        <taxon>Polyporaceae</taxon>
        <taxon>Lentinus</taxon>
    </lineage>
</organism>
<keyword evidence="2" id="KW-1133">Transmembrane helix</keyword>
<accession>A0A371D471</accession>
<name>A0A371D471_9APHY</name>
<evidence type="ECO:0000256" key="2">
    <source>
        <dbReference type="SAM" id="Phobius"/>
    </source>
</evidence>
<feature type="transmembrane region" description="Helical" evidence="2">
    <location>
        <begin position="381"/>
        <end position="401"/>
    </location>
</feature>
<protein>
    <recommendedName>
        <fullName evidence="5">HNH nuclease domain-containing protein</fullName>
    </recommendedName>
</protein>
<feature type="compositionally biased region" description="Basic and acidic residues" evidence="1">
    <location>
        <begin position="346"/>
        <end position="356"/>
    </location>
</feature>
<feature type="region of interest" description="Disordered" evidence="1">
    <location>
        <begin position="341"/>
        <end position="367"/>
    </location>
</feature>
<evidence type="ECO:0000256" key="1">
    <source>
        <dbReference type="SAM" id="MobiDB-lite"/>
    </source>
</evidence>
<sequence>MSTPYILRDHRLLLQVTDSIFNDPDLEGSELYRRATACLEVLDHRESQRYNKPSWIPASVRRNSDFSIKRLIEAFYYTAQDLHLSSGSRYILASVCACDRLVDTAVDGKSSMSTGLSRSELLARELSRMASDIWYAQMSSILWSPVDGDECCENVRQQLLVRDAFACFKTGSMDVKAPRSPFNTESRQQRLEPTPILQGAWLEQSKVRLLGTSLSDGWAVDFLDRFLEIKITCVPVNSPRNNLLLAPMAAASFHSYMWTLKPTQTPDRYKVIDHSGSRMIGGGVHNGDYITFAAKRRGIEPPDRDYLLVHAAYTSILHRSGFSWWMQVTTDTPLMEHYLGSGEDDIGGRRDGDDTPKVQGSGRNASWARVDSPPDVLLPPLVRALLACAAISLAFVVWILIPGTSTYYHT</sequence>
<evidence type="ECO:0000313" key="4">
    <source>
        <dbReference type="Proteomes" id="UP000256964"/>
    </source>
</evidence>
<dbReference type="Proteomes" id="UP000256964">
    <property type="component" value="Unassembled WGS sequence"/>
</dbReference>
<evidence type="ECO:0000313" key="3">
    <source>
        <dbReference type="EMBL" id="RDX47311.1"/>
    </source>
</evidence>
<keyword evidence="4" id="KW-1185">Reference proteome</keyword>
<evidence type="ECO:0008006" key="5">
    <source>
        <dbReference type="Google" id="ProtNLM"/>
    </source>
</evidence>
<keyword evidence="2" id="KW-0812">Transmembrane</keyword>
<reference evidence="3 4" key="1">
    <citation type="journal article" date="2018" name="Biotechnol. Biofuels">
        <title>Integrative visual omics of the white-rot fungus Polyporus brumalis exposes the biotechnological potential of its oxidative enzymes for delignifying raw plant biomass.</title>
        <authorList>
            <person name="Miyauchi S."/>
            <person name="Rancon A."/>
            <person name="Drula E."/>
            <person name="Hage H."/>
            <person name="Chaduli D."/>
            <person name="Favel A."/>
            <person name="Grisel S."/>
            <person name="Henrissat B."/>
            <person name="Herpoel-Gimbert I."/>
            <person name="Ruiz-Duenas F.J."/>
            <person name="Chevret D."/>
            <person name="Hainaut M."/>
            <person name="Lin J."/>
            <person name="Wang M."/>
            <person name="Pangilinan J."/>
            <person name="Lipzen A."/>
            <person name="Lesage-Meessen L."/>
            <person name="Navarro D."/>
            <person name="Riley R."/>
            <person name="Grigoriev I.V."/>
            <person name="Zhou S."/>
            <person name="Raouche S."/>
            <person name="Rosso M.N."/>
        </authorList>
    </citation>
    <scope>NUCLEOTIDE SEQUENCE [LARGE SCALE GENOMIC DNA]</scope>
    <source>
        <strain evidence="3 4">BRFM 1820</strain>
    </source>
</reference>
<keyword evidence="2" id="KW-0472">Membrane</keyword>
<dbReference type="OrthoDB" id="2757744at2759"/>